<feature type="compositionally biased region" description="Acidic residues" evidence="1">
    <location>
        <begin position="8"/>
        <end position="23"/>
    </location>
</feature>
<evidence type="ECO:0000256" key="1">
    <source>
        <dbReference type="SAM" id="MobiDB-lite"/>
    </source>
</evidence>
<sequence>MSTFPEPTDGESVDFLEERDDETQSWTRADPREALIESFGRLGDEVTLGDGVDVQNCALGPEDDEYLGRYECNGWQYHDGDGLSLHASELLFQSQFQMLNQSLEVCQTGV</sequence>
<feature type="region of interest" description="Disordered" evidence="1">
    <location>
        <begin position="1"/>
        <end position="30"/>
    </location>
</feature>
<dbReference type="EMBL" id="JAMQOT010000001">
    <property type="protein sequence ID" value="MDF9744355.1"/>
    <property type="molecule type" value="Genomic_DNA"/>
</dbReference>
<dbReference type="RefSeq" id="WP_277519836.1">
    <property type="nucleotide sequence ID" value="NZ_JAMQOT010000001.1"/>
</dbReference>
<evidence type="ECO:0000313" key="3">
    <source>
        <dbReference type="Proteomes" id="UP001154061"/>
    </source>
</evidence>
<proteinExistence type="predicted"/>
<dbReference type="Proteomes" id="UP001154061">
    <property type="component" value="Unassembled WGS sequence"/>
</dbReference>
<gene>
    <name evidence="2" type="ORF">NDI89_02035</name>
</gene>
<keyword evidence="3" id="KW-1185">Reference proteome</keyword>
<name>A0A9Q4KWQ9_9EURY</name>
<dbReference type="AlphaFoldDB" id="A0A9Q4KWQ9"/>
<accession>A0A9Q4KWQ9</accession>
<organism evidence="2 3">
    <name type="scientific">Natrinema salsiterrestre</name>
    <dbReference type="NCBI Taxonomy" id="2950540"/>
    <lineage>
        <taxon>Archaea</taxon>
        <taxon>Methanobacteriati</taxon>
        <taxon>Methanobacteriota</taxon>
        <taxon>Stenosarchaea group</taxon>
        <taxon>Halobacteria</taxon>
        <taxon>Halobacteriales</taxon>
        <taxon>Natrialbaceae</taxon>
        <taxon>Natrinema</taxon>
    </lineage>
</organism>
<comment type="caution">
    <text evidence="2">The sequence shown here is derived from an EMBL/GenBank/DDBJ whole genome shotgun (WGS) entry which is preliminary data.</text>
</comment>
<evidence type="ECO:0000313" key="2">
    <source>
        <dbReference type="EMBL" id="MDF9744355.1"/>
    </source>
</evidence>
<reference evidence="2" key="1">
    <citation type="submission" date="2022-06" db="EMBL/GenBank/DDBJ databases">
        <title>Natrinema sp. a new haloarchaeum isolate from saline soil.</title>
        <authorList>
            <person name="Strakova D."/>
            <person name="Galisteo C."/>
            <person name="Sanchez-Porro C."/>
            <person name="Ventosa A."/>
        </authorList>
    </citation>
    <scope>NUCLEOTIDE SEQUENCE</scope>
    <source>
        <strain evidence="2">S1CR25-10</strain>
    </source>
</reference>
<protein>
    <submittedName>
        <fullName evidence="2">Uncharacterized protein</fullName>
    </submittedName>
</protein>